<evidence type="ECO:0000313" key="2">
    <source>
        <dbReference type="Proteomes" id="UP000821837"/>
    </source>
</evidence>
<organism evidence="1 2">
    <name type="scientific">Rhipicephalus sanguineus</name>
    <name type="common">Brown dog tick</name>
    <name type="synonym">Ixodes sanguineus</name>
    <dbReference type="NCBI Taxonomy" id="34632"/>
    <lineage>
        <taxon>Eukaryota</taxon>
        <taxon>Metazoa</taxon>
        <taxon>Ecdysozoa</taxon>
        <taxon>Arthropoda</taxon>
        <taxon>Chelicerata</taxon>
        <taxon>Arachnida</taxon>
        <taxon>Acari</taxon>
        <taxon>Parasitiformes</taxon>
        <taxon>Ixodida</taxon>
        <taxon>Ixodoidea</taxon>
        <taxon>Ixodidae</taxon>
        <taxon>Rhipicephalinae</taxon>
        <taxon>Rhipicephalus</taxon>
        <taxon>Rhipicephalus</taxon>
    </lineage>
</organism>
<dbReference type="GO" id="GO:0016020">
    <property type="term" value="C:membrane"/>
    <property type="evidence" value="ECO:0007669"/>
    <property type="project" value="InterPro"/>
</dbReference>
<dbReference type="PANTHER" id="PTHR19229:SF250">
    <property type="entry name" value="ABC TRANSPORTER DOMAIN-CONTAINING PROTEIN-RELATED"/>
    <property type="match status" value="1"/>
</dbReference>
<dbReference type="AlphaFoldDB" id="A0A9D4PYX4"/>
<dbReference type="VEuPathDB" id="VectorBase:RSAN_058146"/>
<dbReference type="GO" id="GO:0005319">
    <property type="term" value="F:lipid transporter activity"/>
    <property type="evidence" value="ECO:0007669"/>
    <property type="project" value="TreeGrafter"/>
</dbReference>
<reference evidence="1" key="2">
    <citation type="submission" date="2021-09" db="EMBL/GenBank/DDBJ databases">
        <authorList>
            <person name="Jia N."/>
            <person name="Wang J."/>
            <person name="Shi W."/>
            <person name="Du L."/>
            <person name="Sun Y."/>
            <person name="Zhan W."/>
            <person name="Jiang J."/>
            <person name="Wang Q."/>
            <person name="Zhang B."/>
            <person name="Ji P."/>
            <person name="Sakyi L.B."/>
            <person name="Cui X."/>
            <person name="Yuan T."/>
            <person name="Jiang B."/>
            <person name="Yang W."/>
            <person name="Lam T.T.-Y."/>
            <person name="Chang Q."/>
            <person name="Ding S."/>
            <person name="Wang X."/>
            <person name="Zhu J."/>
            <person name="Ruan X."/>
            <person name="Zhao L."/>
            <person name="Wei J."/>
            <person name="Que T."/>
            <person name="Du C."/>
            <person name="Cheng J."/>
            <person name="Dai P."/>
            <person name="Han X."/>
            <person name="Huang E."/>
            <person name="Gao Y."/>
            <person name="Liu J."/>
            <person name="Shao H."/>
            <person name="Ye R."/>
            <person name="Li L."/>
            <person name="Wei W."/>
            <person name="Wang X."/>
            <person name="Wang C."/>
            <person name="Huo Q."/>
            <person name="Li W."/>
            <person name="Guo W."/>
            <person name="Chen H."/>
            <person name="Chen S."/>
            <person name="Zhou L."/>
            <person name="Zhou L."/>
            <person name="Ni X."/>
            <person name="Tian J."/>
            <person name="Zhou Y."/>
            <person name="Sheng Y."/>
            <person name="Liu T."/>
            <person name="Pan Y."/>
            <person name="Xia L."/>
            <person name="Li J."/>
            <person name="Zhao F."/>
            <person name="Cao W."/>
        </authorList>
    </citation>
    <scope>NUCLEOTIDE SEQUENCE</scope>
    <source>
        <strain evidence="1">Rsan-2018</strain>
        <tissue evidence="1">Larvae</tissue>
    </source>
</reference>
<dbReference type="Proteomes" id="UP000821837">
    <property type="component" value="Chromosome 3"/>
</dbReference>
<dbReference type="GO" id="GO:0140359">
    <property type="term" value="F:ABC-type transporter activity"/>
    <property type="evidence" value="ECO:0007669"/>
    <property type="project" value="InterPro"/>
</dbReference>
<protein>
    <submittedName>
        <fullName evidence="1">Uncharacterized protein</fullName>
    </submittedName>
</protein>
<sequence length="142" mass="15932">MEECEASCDRLCIMVAGQMTCLGTMQHLRDKFGTGFTMQLVQARRIISSTEGGSGEEPIAQIKSGQALDKDVADLFPRVRVLGAHENAHDYHIAQKLPWSVVFQKVEQLEKSYTFSNVLIQDTNLEQIFMAFATKRNVPAMH</sequence>
<keyword evidence="2" id="KW-1185">Reference proteome</keyword>
<name>A0A9D4PYX4_RHISA</name>
<dbReference type="InterPro" id="IPR026082">
    <property type="entry name" value="ABCA"/>
</dbReference>
<dbReference type="EMBL" id="JABSTV010001249">
    <property type="protein sequence ID" value="KAH7961329.1"/>
    <property type="molecule type" value="Genomic_DNA"/>
</dbReference>
<comment type="caution">
    <text evidence="1">The sequence shown here is derived from an EMBL/GenBank/DDBJ whole genome shotgun (WGS) entry which is preliminary data.</text>
</comment>
<reference evidence="1" key="1">
    <citation type="journal article" date="2020" name="Cell">
        <title>Large-Scale Comparative Analyses of Tick Genomes Elucidate Their Genetic Diversity and Vector Capacities.</title>
        <authorList>
            <consortium name="Tick Genome and Microbiome Consortium (TIGMIC)"/>
            <person name="Jia N."/>
            <person name="Wang J."/>
            <person name="Shi W."/>
            <person name="Du L."/>
            <person name="Sun Y."/>
            <person name="Zhan W."/>
            <person name="Jiang J.F."/>
            <person name="Wang Q."/>
            <person name="Zhang B."/>
            <person name="Ji P."/>
            <person name="Bell-Sakyi L."/>
            <person name="Cui X.M."/>
            <person name="Yuan T.T."/>
            <person name="Jiang B.G."/>
            <person name="Yang W.F."/>
            <person name="Lam T.T."/>
            <person name="Chang Q.C."/>
            <person name="Ding S.J."/>
            <person name="Wang X.J."/>
            <person name="Zhu J.G."/>
            <person name="Ruan X.D."/>
            <person name="Zhao L."/>
            <person name="Wei J.T."/>
            <person name="Ye R.Z."/>
            <person name="Que T.C."/>
            <person name="Du C.H."/>
            <person name="Zhou Y.H."/>
            <person name="Cheng J.X."/>
            <person name="Dai P.F."/>
            <person name="Guo W.B."/>
            <person name="Han X.H."/>
            <person name="Huang E.J."/>
            <person name="Li L.F."/>
            <person name="Wei W."/>
            <person name="Gao Y.C."/>
            <person name="Liu J.Z."/>
            <person name="Shao H.Z."/>
            <person name="Wang X."/>
            <person name="Wang C.C."/>
            <person name="Yang T.C."/>
            <person name="Huo Q.B."/>
            <person name="Li W."/>
            <person name="Chen H.Y."/>
            <person name="Chen S.E."/>
            <person name="Zhou L.G."/>
            <person name="Ni X.B."/>
            <person name="Tian J.H."/>
            <person name="Sheng Y."/>
            <person name="Liu T."/>
            <person name="Pan Y.S."/>
            <person name="Xia L.Y."/>
            <person name="Li J."/>
            <person name="Zhao F."/>
            <person name="Cao W.C."/>
        </authorList>
    </citation>
    <scope>NUCLEOTIDE SEQUENCE</scope>
    <source>
        <strain evidence="1">Rsan-2018</strain>
    </source>
</reference>
<accession>A0A9D4PYX4</accession>
<dbReference type="PANTHER" id="PTHR19229">
    <property type="entry name" value="ATP-BINDING CASSETTE TRANSPORTER SUBFAMILY A ABCA"/>
    <property type="match status" value="1"/>
</dbReference>
<gene>
    <name evidence="1" type="ORF">HPB52_007934</name>
</gene>
<proteinExistence type="predicted"/>
<evidence type="ECO:0000313" key="1">
    <source>
        <dbReference type="EMBL" id="KAH7961329.1"/>
    </source>
</evidence>